<organism evidence="2 3">
    <name type="scientific">Stomoxys calcitrans</name>
    <name type="common">Stable fly</name>
    <name type="synonym">Conops calcitrans</name>
    <dbReference type="NCBI Taxonomy" id="35570"/>
    <lineage>
        <taxon>Eukaryota</taxon>
        <taxon>Metazoa</taxon>
        <taxon>Ecdysozoa</taxon>
        <taxon>Arthropoda</taxon>
        <taxon>Hexapoda</taxon>
        <taxon>Insecta</taxon>
        <taxon>Pterygota</taxon>
        <taxon>Neoptera</taxon>
        <taxon>Endopterygota</taxon>
        <taxon>Diptera</taxon>
        <taxon>Brachycera</taxon>
        <taxon>Muscomorpha</taxon>
        <taxon>Muscoidea</taxon>
        <taxon>Muscidae</taxon>
        <taxon>Stomoxys</taxon>
    </lineage>
</organism>
<dbReference type="InterPro" id="IPR000421">
    <property type="entry name" value="FA58C"/>
</dbReference>
<dbReference type="VEuPathDB" id="VectorBase:SCAU000963"/>
<protein>
    <recommendedName>
        <fullName evidence="1">F5/8 type C domain-containing protein</fullName>
    </recommendedName>
</protein>
<dbReference type="OrthoDB" id="10250488at2759"/>
<dbReference type="Proteomes" id="UP000095300">
    <property type="component" value="Unassembled WGS sequence"/>
</dbReference>
<gene>
    <name evidence="2" type="primary">106086673</name>
</gene>
<proteinExistence type="predicted"/>
<evidence type="ECO:0000259" key="1">
    <source>
        <dbReference type="PROSITE" id="PS50022"/>
    </source>
</evidence>
<dbReference type="KEGG" id="scac:106086673"/>
<name>A0A1I8NPR0_STOCA</name>
<sequence length="144" mass="16478">MDKQSILSSENFKCSVSSVLNKDTKQHGKQFLYDGQDDTAWSSNEGSPQYISIEFENLQSISSFSLQFQGGFASKEGRIEIQREENETGGSTAYEQTFYADDVNSVQCFKLEEPQTRVRRVKFVFNTSTDFFGRIIVYSLKIFN</sequence>
<dbReference type="InterPro" id="IPR008979">
    <property type="entry name" value="Galactose-bd-like_sf"/>
</dbReference>
<reference evidence="2" key="1">
    <citation type="submission" date="2020-05" db="UniProtKB">
        <authorList>
            <consortium name="EnsemblMetazoa"/>
        </authorList>
    </citation>
    <scope>IDENTIFICATION</scope>
    <source>
        <strain evidence="2">USDA</strain>
    </source>
</reference>
<evidence type="ECO:0000313" key="2">
    <source>
        <dbReference type="EnsemblMetazoa" id="SCAU000963-PA"/>
    </source>
</evidence>
<keyword evidence="3" id="KW-1185">Reference proteome</keyword>
<evidence type="ECO:0000313" key="3">
    <source>
        <dbReference type="Proteomes" id="UP000095300"/>
    </source>
</evidence>
<feature type="domain" description="F5/8 type C" evidence="1">
    <location>
        <begin position="1"/>
        <end position="144"/>
    </location>
</feature>
<dbReference type="PROSITE" id="PS50022">
    <property type="entry name" value="FA58C_3"/>
    <property type="match status" value="1"/>
</dbReference>
<dbReference type="Pfam" id="PF00754">
    <property type="entry name" value="F5_F8_type_C"/>
    <property type="match status" value="1"/>
</dbReference>
<dbReference type="SUPFAM" id="SSF49785">
    <property type="entry name" value="Galactose-binding domain-like"/>
    <property type="match status" value="1"/>
</dbReference>
<dbReference type="AlphaFoldDB" id="A0A1I8NPR0"/>
<dbReference type="Gene3D" id="2.60.120.260">
    <property type="entry name" value="Galactose-binding domain-like"/>
    <property type="match status" value="1"/>
</dbReference>
<dbReference type="STRING" id="35570.A0A1I8NPR0"/>
<dbReference type="EnsemblMetazoa" id="SCAU000963-RA">
    <property type="protein sequence ID" value="SCAU000963-PA"/>
    <property type="gene ID" value="SCAU000963"/>
</dbReference>
<accession>A0A1I8NPR0</accession>